<evidence type="ECO:0000256" key="2">
    <source>
        <dbReference type="SAM" id="Phobius"/>
    </source>
</evidence>
<protein>
    <submittedName>
        <fullName evidence="3">Uncharacterized protein</fullName>
    </submittedName>
</protein>
<accession>A0A9W6ZQV0</accession>
<keyword evidence="4" id="KW-1185">Reference proteome</keyword>
<comment type="caution">
    <text evidence="3">The sequence shown here is derived from an EMBL/GenBank/DDBJ whole genome shotgun (WGS) entry which is preliminary data.</text>
</comment>
<keyword evidence="2" id="KW-0472">Membrane</keyword>
<evidence type="ECO:0000256" key="1">
    <source>
        <dbReference type="SAM" id="MobiDB-lite"/>
    </source>
</evidence>
<feature type="region of interest" description="Disordered" evidence="1">
    <location>
        <begin position="1"/>
        <end position="33"/>
    </location>
</feature>
<evidence type="ECO:0000313" key="3">
    <source>
        <dbReference type="EMBL" id="GMH57636.1"/>
    </source>
</evidence>
<proteinExistence type="predicted"/>
<reference evidence="4" key="1">
    <citation type="journal article" date="2023" name="Commun. Biol.">
        <title>Genome analysis of Parmales, the sister group of diatoms, reveals the evolutionary specialization of diatoms from phago-mixotrophs to photoautotrophs.</title>
        <authorList>
            <person name="Ban H."/>
            <person name="Sato S."/>
            <person name="Yoshikawa S."/>
            <person name="Yamada K."/>
            <person name="Nakamura Y."/>
            <person name="Ichinomiya M."/>
            <person name="Sato N."/>
            <person name="Blanc-Mathieu R."/>
            <person name="Endo H."/>
            <person name="Kuwata A."/>
            <person name="Ogata H."/>
        </authorList>
    </citation>
    <scope>NUCLEOTIDE SEQUENCE [LARGE SCALE GENOMIC DNA]</scope>
    <source>
        <strain evidence="4">NIES 3700</strain>
    </source>
</reference>
<dbReference type="AlphaFoldDB" id="A0A9W6ZQV0"/>
<dbReference type="Proteomes" id="UP001165122">
    <property type="component" value="Unassembled WGS sequence"/>
</dbReference>
<dbReference type="EMBL" id="BRXW01000470">
    <property type="protein sequence ID" value="GMH57636.1"/>
    <property type="molecule type" value="Genomic_DNA"/>
</dbReference>
<sequence>MKLPPLLPGPKVYAAEKSPSPDQSIPQPLFSPNHKTNELLRRHQSALLRLGDPLTKGREASPSGQELANTVTNYAVLCCGFGNNNIEELSTIFHHDNNNDNNYDAENPASSKTSDPQLSRFNAGLGSLMSEFTRLQQLRNVKRGIHLLRSDVMFYDQVNSMNNISLSVDPKRTWRSLQIDKFHKYVEDSSLSFSPYGIPIDGRLALYLFYIIAILGFTVYVEVLF</sequence>
<gene>
    <name evidence="3" type="ORF">TrLO_g15252</name>
</gene>
<keyword evidence="2" id="KW-0812">Transmembrane</keyword>
<evidence type="ECO:0000313" key="4">
    <source>
        <dbReference type="Proteomes" id="UP001165122"/>
    </source>
</evidence>
<feature type="transmembrane region" description="Helical" evidence="2">
    <location>
        <begin position="204"/>
        <end position="221"/>
    </location>
</feature>
<dbReference type="OrthoDB" id="10598652at2759"/>
<name>A0A9W6ZQV0_9STRA</name>
<organism evidence="3 4">
    <name type="scientific">Triparma laevis f. longispina</name>
    <dbReference type="NCBI Taxonomy" id="1714387"/>
    <lineage>
        <taxon>Eukaryota</taxon>
        <taxon>Sar</taxon>
        <taxon>Stramenopiles</taxon>
        <taxon>Ochrophyta</taxon>
        <taxon>Bolidophyceae</taxon>
        <taxon>Parmales</taxon>
        <taxon>Triparmaceae</taxon>
        <taxon>Triparma</taxon>
    </lineage>
</organism>
<keyword evidence="2" id="KW-1133">Transmembrane helix</keyword>